<protein>
    <submittedName>
        <fullName evidence="2">Uncharacterized protein</fullName>
    </submittedName>
</protein>
<reference evidence="2" key="1">
    <citation type="journal article" date="2023" name="Science">
        <title>Genome structures resolve the early diversification of teleost fishes.</title>
        <authorList>
            <person name="Parey E."/>
            <person name="Louis A."/>
            <person name="Montfort J."/>
            <person name="Bouchez O."/>
            <person name="Roques C."/>
            <person name="Iampietro C."/>
            <person name="Lluch J."/>
            <person name="Castinel A."/>
            <person name="Donnadieu C."/>
            <person name="Desvignes T."/>
            <person name="Floi Bucao C."/>
            <person name="Jouanno E."/>
            <person name="Wen M."/>
            <person name="Mejri S."/>
            <person name="Dirks R."/>
            <person name="Jansen H."/>
            <person name="Henkel C."/>
            <person name="Chen W.J."/>
            <person name="Zahm M."/>
            <person name="Cabau C."/>
            <person name="Klopp C."/>
            <person name="Thompson A.W."/>
            <person name="Robinson-Rechavi M."/>
            <person name="Braasch I."/>
            <person name="Lecointre G."/>
            <person name="Bobe J."/>
            <person name="Postlethwait J.H."/>
            <person name="Berthelot C."/>
            <person name="Roest Crollius H."/>
            <person name="Guiguen Y."/>
        </authorList>
    </citation>
    <scope>NUCLEOTIDE SEQUENCE</scope>
    <source>
        <strain evidence="2">NC1722</strain>
    </source>
</reference>
<dbReference type="AlphaFoldDB" id="A0AAD7X4S8"/>
<keyword evidence="3" id="KW-1185">Reference proteome</keyword>
<dbReference type="Proteomes" id="UP001221898">
    <property type="component" value="Unassembled WGS sequence"/>
</dbReference>
<evidence type="ECO:0000256" key="1">
    <source>
        <dbReference type="SAM" id="MobiDB-lite"/>
    </source>
</evidence>
<sequence>MDRKYSNLTRPPPKLRYFRSTDRSDSNKTRTVVRNIEDCFDELDSSPNSGSELSVLCPLPKTWILSEDAQEVVQSISVLPVMGSSENLLCNEESPSKDCVPETMSNRAGLVADNGDGDGEGHRHHRASPLLFENEDVVPETDDIKTVQSNKKSQMSRKDFEETSEDEWESPPKKFLLRKCPKAPSGSKGLEQRKAFCSSDEEFLSLQSKKVDVAPDIPSQKIQVSDEMTVTAPKPSAPPENLNIHPHPLEKDHKNTLMSKVKSLKKEENLQPSY</sequence>
<accession>A0AAD7X4S8</accession>
<feature type="region of interest" description="Disordered" evidence="1">
    <location>
        <begin position="144"/>
        <end position="193"/>
    </location>
</feature>
<comment type="caution">
    <text evidence="2">The sequence shown here is derived from an EMBL/GenBank/DDBJ whole genome shotgun (WGS) entry which is preliminary data.</text>
</comment>
<evidence type="ECO:0000313" key="3">
    <source>
        <dbReference type="Proteomes" id="UP001221898"/>
    </source>
</evidence>
<feature type="region of interest" description="Disordered" evidence="1">
    <location>
        <begin position="1"/>
        <end position="29"/>
    </location>
</feature>
<proteinExistence type="predicted"/>
<gene>
    <name evidence="2" type="ORF">AAFF_G00002680</name>
</gene>
<feature type="region of interest" description="Disordered" evidence="1">
    <location>
        <begin position="217"/>
        <end position="253"/>
    </location>
</feature>
<feature type="compositionally biased region" description="Basic and acidic residues" evidence="1">
    <location>
        <begin position="19"/>
        <end position="28"/>
    </location>
</feature>
<organism evidence="2 3">
    <name type="scientific">Aldrovandia affinis</name>
    <dbReference type="NCBI Taxonomy" id="143900"/>
    <lineage>
        <taxon>Eukaryota</taxon>
        <taxon>Metazoa</taxon>
        <taxon>Chordata</taxon>
        <taxon>Craniata</taxon>
        <taxon>Vertebrata</taxon>
        <taxon>Euteleostomi</taxon>
        <taxon>Actinopterygii</taxon>
        <taxon>Neopterygii</taxon>
        <taxon>Teleostei</taxon>
        <taxon>Notacanthiformes</taxon>
        <taxon>Halosauridae</taxon>
        <taxon>Aldrovandia</taxon>
    </lineage>
</organism>
<dbReference type="EMBL" id="JAINUG010000001">
    <property type="protein sequence ID" value="KAJ8418769.1"/>
    <property type="molecule type" value="Genomic_DNA"/>
</dbReference>
<evidence type="ECO:0000313" key="2">
    <source>
        <dbReference type="EMBL" id="KAJ8418769.1"/>
    </source>
</evidence>
<name>A0AAD7X4S8_9TELE</name>